<dbReference type="GO" id="GO:0005886">
    <property type="term" value="C:plasma membrane"/>
    <property type="evidence" value="ECO:0007669"/>
    <property type="project" value="UniProtKB-SubCell"/>
</dbReference>
<evidence type="ECO:0000256" key="1">
    <source>
        <dbReference type="ARBA" id="ARBA00004651"/>
    </source>
</evidence>
<evidence type="ECO:0000313" key="8">
    <source>
        <dbReference type="EMBL" id="PWB87360.1"/>
    </source>
</evidence>
<dbReference type="GO" id="GO:0009246">
    <property type="term" value="P:enterobacterial common antigen biosynthetic process"/>
    <property type="evidence" value="ECO:0007669"/>
    <property type="project" value="TreeGrafter"/>
</dbReference>
<name>A0A315XML9_9EURY</name>
<evidence type="ECO:0000256" key="3">
    <source>
        <dbReference type="ARBA" id="ARBA00022692"/>
    </source>
</evidence>
<reference evidence="8 9" key="1">
    <citation type="submission" date="2017-03" db="EMBL/GenBank/DDBJ databases">
        <title>Genome sequence of Methanobrevibacter thaueri.</title>
        <authorList>
            <person name="Poehlein A."/>
            <person name="Seedorf H."/>
            <person name="Daniel R."/>
        </authorList>
    </citation>
    <scope>NUCLEOTIDE SEQUENCE [LARGE SCALE GENOMIC DNA]</scope>
    <source>
        <strain evidence="8 9">DSM 11995</strain>
    </source>
</reference>
<evidence type="ECO:0000256" key="6">
    <source>
        <dbReference type="SAM" id="Phobius"/>
    </source>
</evidence>
<keyword evidence="4 6" id="KW-1133">Transmembrane helix</keyword>
<feature type="transmembrane region" description="Helical" evidence="6">
    <location>
        <begin position="257"/>
        <end position="275"/>
    </location>
</feature>
<dbReference type="GO" id="GO:0016413">
    <property type="term" value="F:O-acetyltransferase activity"/>
    <property type="evidence" value="ECO:0007669"/>
    <property type="project" value="TreeGrafter"/>
</dbReference>
<feature type="transmembrane region" description="Helical" evidence="6">
    <location>
        <begin position="9"/>
        <end position="29"/>
    </location>
</feature>
<dbReference type="Pfam" id="PF01757">
    <property type="entry name" value="Acyl_transf_3"/>
    <property type="match status" value="1"/>
</dbReference>
<keyword evidence="9" id="KW-1185">Reference proteome</keyword>
<feature type="domain" description="Acyltransferase 3" evidence="7">
    <location>
        <begin position="10"/>
        <end position="348"/>
    </location>
</feature>
<keyword evidence="3 6" id="KW-0812">Transmembrane</keyword>
<feature type="transmembrane region" description="Helical" evidence="6">
    <location>
        <begin position="225"/>
        <end position="245"/>
    </location>
</feature>
<evidence type="ECO:0000313" key="9">
    <source>
        <dbReference type="Proteomes" id="UP000251717"/>
    </source>
</evidence>
<dbReference type="EMBL" id="MZGS01000020">
    <property type="protein sequence ID" value="PWB87360.1"/>
    <property type="molecule type" value="Genomic_DNA"/>
</dbReference>
<accession>A0A315XML9</accession>
<dbReference type="RefSeq" id="WP_116591887.1">
    <property type="nucleotide sequence ID" value="NZ_MZGS01000020.1"/>
</dbReference>
<comment type="caution">
    <text evidence="8">The sequence shown here is derived from an EMBL/GenBank/DDBJ whole genome shotgun (WGS) entry which is preliminary data.</text>
</comment>
<keyword evidence="8" id="KW-0808">Transferase</keyword>
<dbReference type="Proteomes" id="UP000251717">
    <property type="component" value="Unassembled WGS sequence"/>
</dbReference>
<keyword evidence="8" id="KW-0012">Acyltransferase</keyword>
<proteinExistence type="predicted"/>
<dbReference type="InterPro" id="IPR002656">
    <property type="entry name" value="Acyl_transf_3_dom"/>
</dbReference>
<evidence type="ECO:0000256" key="5">
    <source>
        <dbReference type="ARBA" id="ARBA00023136"/>
    </source>
</evidence>
<organism evidence="8 9">
    <name type="scientific">Methanobrevibacter thaueri</name>
    <dbReference type="NCBI Taxonomy" id="190975"/>
    <lineage>
        <taxon>Archaea</taxon>
        <taxon>Methanobacteriati</taxon>
        <taxon>Methanobacteriota</taxon>
        <taxon>Methanomada group</taxon>
        <taxon>Methanobacteria</taxon>
        <taxon>Methanobacteriales</taxon>
        <taxon>Methanobacteriaceae</taxon>
        <taxon>Methanobrevibacter</taxon>
    </lineage>
</organism>
<dbReference type="PANTHER" id="PTHR40074:SF2">
    <property type="entry name" value="O-ACETYLTRANSFERASE WECH"/>
    <property type="match status" value="1"/>
</dbReference>
<gene>
    <name evidence="8" type="ORF">MBBTH_09250</name>
</gene>
<keyword evidence="5 6" id="KW-0472">Membrane</keyword>
<keyword evidence="2" id="KW-1003">Cell membrane</keyword>
<dbReference type="AlphaFoldDB" id="A0A315XML9"/>
<feature type="transmembrane region" description="Helical" evidence="6">
    <location>
        <begin position="145"/>
        <end position="165"/>
    </location>
</feature>
<feature type="transmembrane region" description="Helical" evidence="6">
    <location>
        <begin position="49"/>
        <end position="74"/>
    </location>
</feature>
<dbReference type="OrthoDB" id="78366at2157"/>
<evidence type="ECO:0000256" key="4">
    <source>
        <dbReference type="ARBA" id="ARBA00022989"/>
    </source>
</evidence>
<feature type="transmembrane region" description="Helical" evidence="6">
    <location>
        <begin position="326"/>
        <end position="348"/>
    </location>
</feature>
<feature type="transmembrane region" description="Helical" evidence="6">
    <location>
        <begin position="295"/>
        <end position="320"/>
    </location>
</feature>
<sequence>MTVAKSKRIFYFDALRTLAILSVIIVHVYAVTRIHVMADYGMIPSLRWIFSQIAGNCFRIGVPLFLMLAGALSLGRVWSIRDFLGKRIPRIVGPFLFWSLVTGSVAVIISYYFGFPFVNSFDMNSILEFFEGVFMATSPGFSPYWFFWMILGTYLIMPIFNKWLLHSELVEAEYFLAFWLITCLFDFTWNATFPIKLSYFTSPIGLSVAGYYLRHTERKILNNPYFALSMVIITVIATVIALTYLSSASEMYIFHRYSFPLAILVMSVFLLFKNFNKFNINLDFNEKVTKTVKGIIFAIAKYSYGIYLIQGLFLCIYVKIIPYTGFYSNFIIVFLLIVLSSMITMYILDKVPYVNRVIGAK</sequence>
<feature type="transmembrane region" description="Helical" evidence="6">
    <location>
        <begin position="95"/>
        <end position="114"/>
    </location>
</feature>
<evidence type="ECO:0000256" key="2">
    <source>
        <dbReference type="ARBA" id="ARBA00022475"/>
    </source>
</evidence>
<comment type="subcellular location">
    <subcellularLocation>
        <location evidence="1">Cell membrane</location>
        <topology evidence="1">Multi-pass membrane protein</topology>
    </subcellularLocation>
</comment>
<evidence type="ECO:0000259" key="7">
    <source>
        <dbReference type="Pfam" id="PF01757"/>
    </source>
</evidence>
<dbReference type="PANTHER" id="PTHR40074">
    <property type="entry name" value="O-ACETYLTRANSFERASE WECH"/>
    <property type="match status" value="1"/>
</dbReference>
<protein>
    <submittedName>
        <fullName evidence="8">Acyltransferase family protein</fullName>
    </submittedName>
</protein>
<feature type="transmembrane region" description="Helical" evidence="6">
    <location>
        <begin position="172"/>
        <end position="191"/>
    </location>
</feature>